<dbReference type="PANTHER" id="PTHR10766">
    <property type="entry name" value="TRANSMEMBRANE 9 SUPERFAMILY PROTEIN"/>
    <property type="match status" value="1"/>
</dbReference>
<feature type="transmembrane region" description="Helical" evidence="9">
    <location>
        <begin position="321"/>
        <end position="340"/>
    </location>
</feature>
<feature type="transmembrane region" description="Helical" evidence="9">
    <location>
        <begin position="352"/>
        <end position="379"/>
    </location>
</feature>
<keyword evidence="8 9" id="KW-0472">Membrane</keyword>
<keyword evidence="4 9" id="KW-0812">Transmembrane</keyword>
<reference evidence="10 11" key="1">
    <citation type="submission" date="2020-02" db="EMBL/GenBank/DDBJ databases">
        <authorList>
            <person name="Ferguson B K."/>
        </authorList>
    </citation>
    <scope>NUCLEOTIDE SEQUENCE [LARGE SCALE GENOMIC DNA]</scope>
</reference>
<evidence type="ECO:0000256" key="4">
    <source>
        <dbReference type="ARBA" id="ARBA00022692"/>
    </source>
</evidence>
<dbReference type="OrthoDB" id="1666796at2759"/>
<dbReference type="EMBL" id="CADCXV010001017">
    <property type="protein sequence ID" value="CAB0040362.1"/>
    <property type="molecule type" value="Genomic_DNA"/>
</dbReference>
<keyword evidence="7" id="KW-0333">Golgi apparatus</keyword>
<name>A0A6H5IPY3_9HYME</name>
<keyword evidence="6 9" id="KW-1133">Transmembrane helix</keyword>
<dbReference type="AlphaFoldDB" id="A0A6H5IPY3"/>
<organism evidence="10 11">
    <name type="scientific">Trichogramma brassicae</name>
    <dbReference type="NCBI Taxonomy" id="86971"/>
    <lineage>
        <taxon>Eukaryota</taxon>
        <taxon>Metazoa</taxon>
        <taxon>Ecdysozoa</taxon>
        <taxon>Arthropoda</taxon>
        <taxon>Hexapoda</taxon>
        <taxon>Insecta</taxon>
        <taxon>Pterygota</taxon>
        <taxon>Neoptera</taxon>
        <taxon>Endopterygota</taxon>
        <taxon>Hymenoptera</taxon>
        <taxon>Apocrita</taxon>
        <taxon>Proctotrupomorpha</taxon>
        <taxon>Chalcidoidea</taxon>
        <taxon>Trichogrammatidae</taxon>
        <taxon>Trichogramma</taxon>
    </lineage>
</organism>
<dbReference type="GO" id="GO:0016020">
    <property type="term" value="C:membrane"/>
    <property type="evidence" value="ECO:0007669"/>
    <property type="project" value="UniProtKB-SubCell"/>
</dbReference>
<protein>
    <recommendedName>
        <fullName evidence="9">Transmembrane 9 superfamily member</fullName>
    </recommendedName>
</protein>
<evidence type="ECO:0000313" key="10">
    <source>
        <dbReference type="EMBL" id="CAB0040362.1"/>
    </source>
</evidence>
<evidence type="ECO:0000256" key="6">
    <source>
        <dbReference type="ARBA" id="ARBA00022989"/>
    </source>
</evidence>
<feature type="transmembrane region" description="Helical" evidence="9">
    <location>
        <begin position="219"/>
        <end position="239"/>
    </location>
</feature>
<dbReference type="GO" id="GO:0072657">
    <property type="term" value="P:protein localization to membrane"/>
    <property type="evidence" value="ECO:0007669"/>
    <property type="project" value="TreeGrafter"/>
</dbReference>
<comment type="similarity">
    <text evidence="3 9">Belongs to the nonaspanin (TM9SF) (TC 9.A.2) family.</text>
</comment>
<evidence type="ECO:0000313" key="11">
    <source>
        <dbReference type="Proteomes" id="UP000479190"/>
    </source>
</evidence>
<evidence type="ECO:0000256" key="1">
    <source>
        <dbReference type="ARBA" id="ARBA00004141"/>
    </source>
</evidence>
<feature type="transmembrane region" description="Helical" evidence="9">
    <location>
        <begin position="419"/>
        <end position="441"/>
    </location>
</feature>
<evidence type="ECO:0000256" key="3">
    <source>
        <dbReference type="ARBA" id="ARBA00005227"/>
    </source>
</evidence>
<evidence type="ECO:0000256" key="2">
    <source>
        <dbReference type="ARBA" id="ARBA00004555"/>
    </source>
</evidence>
<comment type="subcellular location">
    <subcellularLocation>
        <location evidence="2">Golgi apparatus</location>
    </subcellularLocation>
    <subcellularLocation>
        <location evidence="1">Membrane</location>
        <topology evidence="1">Multi-pass membrane protein</topology>
    </subcellularLocation>
</comment>
<dbReference type="PANTHER" id="PTHR10766:SF55">
    <property type="entry name" value="TRANSMEMBRANE 9 SUPERFAMILY MEMBER 4"/>
    <property type="match status" value="1"/>
</dbReference>
<sequence length="523" mass="60205">MQYARQIKWKFTAAVLVFLLIEVNLFYSLGGPTDFKKGQKIDVEVAKIFSLRTQLSYEYYSLPFCLPKNGTLSYKSENLGEMLRGGIIVNTPYEVGMAQNIPCKLLCDKPTEPMTWKESNSSLVYERIQQNSIVHLNKFRVVGSIVEALSVDYNQVGYNGSTCNIPPQASPQYVNPNGTKILFFYSVEWEEIPRISWSSRWNIYVTKDNIKMRWLNINCLTYILFLFSGITTFLLYIQVKEDIARCNNYTSIAKLEEALEITGWNFVYADVFRPPTKSLLFAAVIGSGIQVFVTIFILVLVAGYFSGRLYKTMQGEKWKKAAFLTATLYPGIALGTYLLFNFFSWEKHNSGAVLFSTMISLLRIWFGISLPLVYVGYFFGYCKNMAAGVLPFSIVFLDLFCIVTALWQNYLYVVSEFSFIVFIYLVISCSGISIIMVYFQLRNKDHRWWWRCFMYSGSSAAYILAFSIYYFFTETNITEIVPTLMYFVYMSLIAITFWLLTGTISFFAAFIFIRKIITAIKSA</sequence>
<keyword evidence="11" id="KW-1185">Reference proteome</keyword>
<feature type="transmembrane region" description="Helical" evidence="9">
    <location>
        <begin position="453"/>
        <end position="472"/>
    </location>
</feature>
<evidence type="ECO:0000256" key="5">
    <source>
        <dbReference type="ARBA" id="ARBA00022729"/>
    </source>
</evidence>
<evidence type="ECO:0000256" key="8">
    <source>
        <dbReference type="ARBA" id="ARBA00023136"/>
    </source>
</evidence>
<gene>
    <name evidence="10" type="ORF">TBRA_LOCUS12081</name>
</gene>
<feature type="transmembrane region" description="Helical" evidence="9">
    <location>
        <begin position="386"/>
        <end position="407"/>
    </location>
</feature>
<dbReference type="Proteomes" id="UP000479190">
    <property type="component" value="Unassembled WGS sequence"/>
</dbReference>
<evidence type="ECO:0000256" key="9">
    <source>
        <dbReference type="RuleBase" id="RU363079"/>
    </source>
</evidence>
<dbReference type="InterPro" id="IPR004240">
    <property type="entry name" value="EMP70"/>
</dbReference>
<feature type="transmembrane region" description="Helical" evidence="9">
    <location>
        <begin position="484"/>
        <end position="513"/>
    </location>
</feature>
<accession>A0A6H5IPY3</accession>
<feature type="transmembrane region" description="Helical" evidence="9">
    <location>
        <begin position="279"/>
        <end position="301"/>
    </location>
</feature>
<evidence type="ECO:0000256" key="7">
    <source>
        <dbReference type="ARBA" id="ARBA00023034"/>
    </source>
</evidence>
<dbReference type="GO" id="GO:0005794">
    <property type="term" value="C:Golgi apparatus"/>
    <property type="evidence" value="ECO:0007669"/>
    <property type="project" value="UniProtKB-SubCell"/>
</dbReference>
<proteinExistence type="inferred from homology"/>
<dbReference type="Pfam" id="PF02990">
    <property type="entry name" value="EMP70"/>
    <property type="match status" value="3"/>
</dbReference>
<keyword evidence="5" id="KW-0732">Signal</keyword>